<dbReference type="PROSITE" id="PS51081">
    <property type="entry name" value="ZF_SIAH"/>
    <property type="match status" value="2"/>
</dbReference>
<evidence type="ECO:0000256" key="9">
    <source>
        <dbReference type="ARBA" id="ARBA00022833"/>
    </source>
</evidence>
<dbReference type="EC" id="2.3.2.27" evidence="4"/>
<gene>
    <name evidence="12" type="ORF">EJB05_31843</name>
</gene>
<proteinExistence type="inferred from homology"/>
<evidence type="ECO:0000256" key="3">
    <source>
        <dbReference type="ARBA" id="ARBA00009119"/>
    </source>
</evidence>
<dbReference type="Pfam" id="PF21362">
    <property type="entry name" value="Sina_RING"/>
    <property type="match status" value="1"/>
</dbReference>
<evidence type="ECO:0000256" key="10">
    <source>
        <dbReference type="PROSITE-ProRule" id="PRU00455"/>
    </source>
</evidence>
<dbReference type="PANTHER" id="PTHR10315:SF114">
    <property type="entry name" value="RING-TYPE E3 UBIQUITIN TRANSFERASE"/>
    <property type="match status" value="1"/>
</dbReference>
<comment type="similarity">
    <text evidence="3">Belongs to the SINA (Seven in absentia) family.</text>
</comment>
<comment type="pathway">
    <text evidence="2">Protein modification; protein ubiquitination.</text>
</comment>
<dbReference type="EMBL" id="RWGY01000026">
    <property type="protein sequence ID" value="TVU22161.1"/>
    <property type="molecule type" value="Genomic_DNA"/>
</dbReference>
<accession>A0A5J9UFX4</accession>
<evidence type="ECO:0000256" key="5">
    <source>
        <dbReference type="ARBA" id="ARBA00022679"/>
    </source>
</evidence>
<dbReference type="PANTHER" id="PTHR10315">
    <property type="entry name" value="E3 UBIQUITIN PROTEIN LIGASE SIAH"/>
    <property type="match status" value="1"/>
</dbReference>
<evidence type="ECO:0000313" key="13">
    <source>
        <dbReference type="Proteomes" id="UP000324897"/>
    </source>
</evidence>
<dbReference type="Proteomes" id="UP000324897">
    <property type="component" value="Unassembled WGS sequence"/>
</dbReference>
<sequence length="493" mass="53443">MAAKRPGGQLVWGRSWTSHKSLSSGCVKRPRPAKSDTAAATNRHGGALEKITVAIDPELLECGVCFGPLVPPLFQCTKGHISCSECCTDGAMDDDDSESECMMCRKPETATRCRAMERVLDGLSVPCAFRQHGCTQMIPYADKKDHAASCAYAPCYCPIAGCAGDYVGALRAGEMARVVSLGNFNGKAAEFLLVVGRGVPSWRALSVIRLVDGALDKGEFKYRIEVVGEAGVLSLSGQAKRVERLTTEYKASAFLFVPDAIWDATPEDVPCTKGHISCSECCNFGAMHHECLMCREPETATRCRAMERVLDGLSVPCAFRQNGCTEMIPYAEKQDHAASCAHAPRHCPIAGCNGYNYGGSLLGHIELDHPDVRRTHVTSDFLNALGMREGEIARVLLLGNGRAQFLLVVGRGLPSGRTLSVIHLVEEPLDVEDFEYTVKVAGEATVLSLCDRAEGVKHLTKPYQANVFLFVPNAIWDAAPDNLEVFIELKSLK</sequence>
<dbReference type="Gene3D" id="3.30.40.10">
    <property type="entry name" value="Zinc/RING finger domain, C3HC4 (zinc finger)"/>
    <property type="match status" value="2"/>
</dbReference>
<feature type="domain" description="SIAH-type" evidence="11">
    <location>
        <begin position="312"/>
        <end position="370"/>
    </location>
</feature>
<dbReference type="InterPro" id="IPR013010">
    <property type="entry name" value="Znf_SIAH"/>
</dbReference>
<keyword evidence="5" id="KW-0808">Transferase</keyword>
<organism evidence="12 13">
    <name type="scientific">Eragrostis curvula</name>
    <name type="common">weeping love grass</name>
    <dbReference type="NCBI Taxonomy" id="38414"/>
    <lineage>
        <taxon>Eukaryota</taxon>
        <taxon>Viridiplantae</taxon>
        <taxon>Streptophyta</taxon>
        <taxon>Embryophyta</taxon>
        <taxon>Tracheophyta</taxon>
        <taxon>Spermatophyta</taxon>
        <taxon>Magnoliopsida</taxon>
        <taxon>Liliopsida</taxon>
        <taxon>Poales</taxon>
        <taxon>Poaceae</taxon>
        <taxon>PACMAD clade</taxon>
        <taxon>Chloridoideae</taxon>
        <taxon>Eragrostideae</taxon>
        <taxon>Eragrostidinae</taxon>
        <taxon>Eragrostis</taxon>
    </lineage>
</organism>
<keyword evidence="8" id="KW-0833">Ubl conjugation pathway</keyword>
<dbReference type="Pfam" id="PF21361">
    <property type="entry name" value="Sina_ZnF"/>
    <property type="match status" value="2"/>
</dbReference>
<keyword evidence="7 10" id="KW-0863">Zinc-finger</keyword>
<dbReference type="InterPro" id="IPR013083">
    <property type="entry name" value="Znf_RING/FYVE/PHD"/>
</dbReference>
<evidence type="ECO:0000313" key="12">
    <source>
        <dbReference type="EMBL" id="TVU22161.1"/>
    </source>
</evidence>
<dbReference type="InterPro" id="IPR052088">
    <property type="entry name" value="E3_ubiquitin-ligase_SINA"/>
</dbReference>
<evidence type="ECO:0000256" key="1">
    <source>
        <dbReference type="ARBA" id="ARBA00000900"/>
    </source>
</evidence>
<comment type="catalytic activity">
    <reaction evidence="1">
        <text>S-ubiquitinyl-[E2 ubiquitin-conjugating enzyme]-L-cysteine + [acceptor protein]-L-lysine = [E2 ubiquitin-conjugating enzyme]-L-cysteine + N(6)-ubiquitinyl-[acceptor protein]-L-lysine.</text>
        <dbReference type="EC" id="2.3.2.27"/>
    </reaction>
</comment>
<reference evidence="12 13" key="1">
    <citation type="journal article" date="2019" name="Sci. Rep.">
        <title>A high-quality genome of Eragrostis curvula grass provides insights into Poaceae evolution and supports new strategies to enhance forage quality.</title>
        <authorList>
            <person name="Carballo J."/>
            <person name="Santos B.A.C.M."/>
            <person name="Zappacosta D."/>
            <person name="Garbus I."/>
            <person name="Selva J.P."/>
            <person name="Gallo C.A."/>
            <person name="Diaz A."/>
            <person name="Albertini E."/>
            <person name="Caccamo M."/>
            <person name="Echenique V."/>
        </authorList>
    </citation>
    <scope>NUCLEOTIDE SEQUENCE [LARGE SCALE GENOMIC DNA]</scope>
    <source>
        <strain evidence="13">cv. Victoria</strain>
        <tissue evidence="12">Leaf</tissue>
    </source>
</reference>
<evidence type="ECO:0000256" key="6">
    <source>
        <dbReference type="ARBA" id="ARBA00022723"/>
    </source>
</evidence>
<dbReference type="AlphaFoldDB" id="A0A5J9UFX4"/>
<dbReference type="Gramene" id="TVU22161">
    <property type="protein sequence ID" value="TVU22161"/>
    <property type="gene ID" value="EJB05_31843"/>
</dbReference>
<dbReference type="GO" id="GO:0061630">
    <property type="term" value="F:ubiquitin protein ligase activity"/>
    <property type="evidence" value="ECO:0007669"/>
    <property type="project" value="UniProtKB-EC"/>
</dbReference>
<keyword evidence="9" id="KW-0862">Zinc</keyword>
<keyword evidence="6" id="KW-0479">Metal-binding</keyword>
<dbReference type="GO" id="GO:0005737">
    <property type="term" value="C:cytoplasm"/>
    <property type="evidence" value="ECO:0007669"/>
    <property type="project" value="TreeGrafter"/>
</dbReference>
<dbReference type="UniPathway" id="UPA00143"/>
<evidence type="ECO:0000256" key="2">
    <source>
        <dbReference type="ARBA" id="ARBA00004906"/>
    </source>
</evidence>
<dbReference type="GO" id="GO:0008270">
    <property type="term" value="F:zinc ion binding"/>
    <property type="evidence" value="ECO:0007669"/>
    <property type="project" value="UniProtKB-KW"/>
</dbReference>
<dbReference type="SUPFAM" id="SSF49599">
    <property type="entry name" value="TRAF domain-like"/>
    <property type="match status" value="2"/>
</dbReference>
<evidence type="ECO:0000256" key="4">
    <source>
        <dbReference type="ARBA" id="ARBA00012483"/>
    </source>
</evidence>
<evidence type="ECO:0000256" key="8">
    <source>
        <dbReference type="ARBA" id="ARBA00022786"/>
    </source>
</evidence>
<protein>
    <recommendedName>
        <fullName evidence="4">RING-type E3 ubiquitin transferase</fullName>
        <ecNumber evidence="4">2.3.2.27</ecNumber>
    </recommendedName>
</protein>
<dbReference type="GO" id="GO:0016567">
    <property type="term" value="P:protein ubiquitination"/>
    <property type="evidence" value="ECO:0007669"/>
    <property type="project" value="UniProtKB-UniPathway"/>
</dbReference>
<feature type="domain" description="SIAH-type" evidence="11">
    <location>
        <begin position="122"/>
        <end position="187"/>
    </location>
</feature>
<evidence type="ECO:0000256" key="7">
    <source>
        <dbReference type="ARBA" id="ARBA00022771"/>
    </source>
</evidence>
<comment type="caution">
    <text evidence="12">The sequence shown here is derived from an EMBL/GenBank/DDBJ whole genome shotgun (WGS) entry which is preliminary data.</text>
</comment>
<dbReference type="OrthoDB" id="4788989at2759"/>
<evidence type="ECO:0000259" key="11">
    <source>
        <dbReference type="PROSITE" id="PS51081"/>
    </source>
</evidence>
<dbReference type="InterPro" id="IPR049548">
    <property type="entry name" value="Sina-like_RING"/>
</dbReference>
<name>A0A5J9UFX4_9POAL</name>
<keyword evidence="13" id="KW-1185">Reference proteome</keyword>